<evidence type="ECO:0000256" key="1">
    <source>
        <dbReference type="SAM" id="SignalP"/>
    </source>
</evidence>
<organism evidence="2">
    <name type="scientific">Ixodes ricinus</name>
    <name type="common">Common tick</name>
    <name type="synonym">Acarus ricinus</name>
    <dbReference type="NCBI Taxonomy" id="34613"/>
    <lineage>
        <taxon>Eukaryota</taxon>
        <taxon>Metazoa</taxon>
        <taxon>Ecdysozoa</taxon>
        <taxon>Arthropoda</taxon>
        <taxon>Chelicerata</taxon>
        <taxon>Arachnida</taxon>
        <taxon>Acari</taxon>
        <taxon>Parasitiformes</taxon>
        <taxon>Ixodida</taxon>
        <taxon>Ixodoidea</taxon>
        <taxon>Ixodidae</taxon>
        <taxon>Ixodinae</taxon>
        <taxon>Ixodes</taxon>
    </lineage>
</organism>
<evidence type="ECO:0000313" key="2">
    <source>
        <dbReference type="EMBL" id="MXU92605.1"/>
    </source>
</evidence>
<sequence length="135" mass="14888">MLRSVLACCRVCLASAQSVSSRFNCTYLGGRQSSATVRARKFPRTVVASGVSRTRSGRLLKSSWKPVSKSDSARMRPYMSESSTEVISRWDGLRSMASETARQTRCGRIWLRLCSSRESTTSLVSPCSKYSSKSG</sequence>
<keyword evidence="1" id="KW-0732">Signal</keyword>
<proteinExistence type="predicted"/>
<name>A0A6B0USC0_IXORI</name>
<protein>
    <submittedName>
        <fullName evidence="2">Putative secreted protein</fullName>
    </submittedName>
</protein>
<reference evidence="2" key="1">
    <citation type="submission" date="2019-12" db="EMBL/GenBank/DDBJ databases">
        <title>An insight into the sialome of adult female Ixodes ricinus ticks feeding for 6 days.</title>
        <authorList>
            <person name="Perner J."/>
            <person name="Ribeiro J.M.C."/>
        </authorList>
    </citation>
    <scope>NUCLEOTIDE SEQUENCE</scope>
    <source>
        <strain evidence="2">Semi-engorged</strain>
        <tissue evidence="2">Salivary glands</tissue>
    </source>
</reference>
<feature type="chain" id="PRO_5025679274" evidence="1">
    <location>
        <begin position="17"/>
        <end position="135"/>
    </location>
</feature>
<feature type="signal peptide" evidence="1">
    <location>
        <begin position="1"/>
        <end position="16"/>
    </location>
</feature>
<accession>A0A6B0USC0</accession>
<dbReference type="AlphaFoldDB" id="A0A6B0USC0"/>
<dbReference type="EMBL" id="GIFC01010522">
    <property type="protein sequence ID" value="MXU92605.1"/>
    <property type="molecule type" value="Transcribed_RNA"/>
</dbReference>